<comment type="caution">
    <text evidence="1">The sequence shown here is derived from an EMBL/GenBank/DDBJ whole genome shotgun (WGS) entry which is preliminary data.</text>
</comment>
<dbReference type="EMBL" id="JAIWYP010000008">
    <property type="protein sequence ID" value="KAH3782027.1"/>
    <property type="molecule type" value="Genomic_DNA"/>
</dbReference>
<name>A0A9D4EQ90_DREPO</name>
<accession>A0A9D4EQ90</accession>
<keyword evidence="2" id="KW-1185">Reference proteome</keyword>
<evidence type="ECO:0000313" key="2">
    <source>
        <dbReference type="Proteomes" id="UP000828390"/>
    </source>
</evidence>
<reference evidence="1" key="2">
    <citation type="submission" date="2020-11" db="EMBL/GenBank/DDBJ databases">
        <authorList>
            <person name="McCartney M.A."/>
            <person name="Auch B."/>
            <person name="Kono T."/>
            <person name="Mallez S."/>
            <person name="Becker A."/>
            <person name="Gohl D.M."/>
            <person name="Silverstein K.A.T."/>
            <person name="Koren S."/>
            <person name="Bechman K.B."/>
            <person name="Herman A."/>
            <person name="Abrahante J.E."/>
            <person name="Garbe J."/>
        </authorList>
    </citation>
    <scope>NUCLEOTIDE SEQUENCE</scope>
    <source>
        <strain evidence="1">Duluth1</strain>
        <tissue evidence="1">Whole animal</tissue>
    </source>
</reference>
<dbReference type="AlphaFoldDB" id="A0A9D4EQ90"/>
<proteinExistence type="predicted"/>
<evidence type="ECO:0000313" key="1">
    <source>
        <dbReference type="EMBL" id="KAH3782027.1"/>
    </source>
</evidence>
<protein>
    <submittedName>
        <fullName evidence="1">Uncharacterized protein</fullName>
    </submittedName>
</protein>
<sequence length="121" mass="13645">MAYPGVFCEAVGISTDMLNGSTDKLATTLTNGAVLELYEYCKDNNINNLQLVQMLSEFDRNFMNNKTQSIISKIQRLIETKNKLKHKKKVPGVQNVDTLLNKHFTSVKNVPKLNTDVTHSE</sequence>
<gene>
    <name evidence="1" type="ORF">DPMN_159938</name>
</gene>
<organism evidence="1 2">
    <name type="scientific">Dreissena polymorpha</name>
    <name type="common">Zebra mussel</name>
    <name type="synonym">Mytilus polymorpha</name>
    <dbReference type="NCBI Taxonomy" id="45954"/>
    <lineage>
        <taxon>Eukaryota</taxon>
        <taxon>Metazoa</taxon>
        <taxon>Spiralia</taxon>
        <taxon>Lophotrochozoa</taxon>
        <taxon>Mollusca</taxon>
        <taxon>Bivalvia</taxon>
        <taxon>Autobranchia</taxon>
        <taxon>Heteroconchia</taxon>
        <taxon>Euheterodonta</taxon>
        <taxon>Imparidentia</taxon>
        <taxon>Neoheterodontei</taxon>
        <taxon>Myida</taxon>
        <taxon>Dreissenoidea</taxon>
        <taxon>Dreissenidae</taxon>
        <taxon>Dreissena</taxon>
    </lineage>
</organism>
<reference evidence="1" key="1">
    <citation type="journal article" date="2019" name="bioRxiv">
        <title>The Genome of the Zebra Mussel, Dreissena polymorpha: A Resource for Invasive Species Research.</title>
        <authorList>
            <person name="McCartney M.A."/>
            <person name="Auch B."/>
            <person name="Kono T."/>
            <person name="Mallez S."/>
            <person name="Zhang Y."/>
            <person name="Obille A."/>
            <person name="Becker A."/>
            <person name="Abrahante J.E."/>
            <person name="Garbe J."/>
            <person name="Badalamenti J.P."/>
            <person name="Herman A."/>
            <person name="Mangelson H."/>
            <person name="Liachko I."/>
            <person name="Sullivan S."/>
            <person name="Sone E.D."/>
            <person name="Koren S."/>
            <person name="Silverstein K.A.T."/>
            <person name="Beckman K.B."/>
            <person name="Gohl D.M."/>
        </authorList>
    </citation>
    <scope>NUCLEOTIDE SEQUENCE</scope>
    <source>
        <strain evidence="1">Duluth1</strain>
        <tissue evidence="1">Whole animal</tissue>
    </source>
</reference>
<dbReference type="Proteomes" id="UP000828390">
    <property type="component" value="Unassembled WGS sequence"/>
</dbReference>